<name>A0A0F8YJ33_9ZZZZ</name>
<sequence>MKNYCGLLTDIRFITLNAFSYGSKDGKELDLDQIEELLSNTREIIRKQGRIYFGTFPSEVRPEHISQESLELVLKYANNENITMDLSLEVK</sequence>
<evidence type="ECO:0008006" key="2">
    <source>
        <dbReference type="Google" id="ProtNLM"/>
    </source>
</evidence>
<accession>A0A0F8YJ33</accession>
<reference evidence="1" key="1">
    <citation type="journal article" date="2015" name="Nature">
        <title>Complex archaea that bridge the gap between prokaryotes and eukaryotes.</title>
        <authorList>
            <person name="Spang A."/>
            <person name="Saw J.H."/>
            <person name="Jorgensen S.L."/>
            <person name="Zaremba-Niedzwiedzka K."/>
            <person name="Martijn J."/>
            <person name="Lind A.E."/>
            <person name="van Eijk R."/>
            <person name="Schleper C."/>
            <person name="Guy L."/>
            <person name="Ettema T.J."/>
        </authorList>
    </citation>
    <scope>NUCLEOTIDE SEQUENCE</scope>
</reference>
<evidence type="ECO:0000313" key="1">
    <source>
        <dbReference type="EMBL" id="KKK81393.1"/>
    </source>
</evidence>
<comment type="caution">
    <text evidence="1">The sequence shown here is derived from an EMBL/GenBank/DDBJ whole genome shotgun (WGS) entry which is preliminary data.</text>
</comment>
<organism evidence="1">
    <name type="scientific">marine sediment metagenome</name>
    <dbReference type="NCBI Taxonomy" id="412755"/>
    <lineage>
        <taxon>unclassified sequences</taxon>
        <taxon>metagenomes</taxon>
        <taxon>ecological metagenomes</taxon>
    </lineage>
</organism>
<dbReference type="AlphaFoldDB" id="A0A0F8YJ33"/>
<proteinExistence type="predicted"/>
<dbReference type="EMBL" id="LAZR01053147">
    <property type="protein sequence ID" value="KKK81393.1"/>
    <property type="molecule type" value="Genomic_DNA"/>
</dbReference>
<gene>
    <name evidence="1" type="ORF">LCGC14_2813900</name>
</gene>
<protein>
    <recommendedName>
        <fullName evidence="2">Xylose isomerase-like TIM barrel domain-containing protein</fullName>
    </recommendedName>
</protein>